<dbReference type="PANTHER" id="PTHR43201:SF32">
    <property type="entry name" value="2-SUCCINYLBENZOATE--COA LIGASE, CHLOROPLASTIC_PEROXISOMAL"/>
    <property type="match status" value="1"/>
</dbReference>
<evidence type="ECO:0000256" key="6">
    <source>
        <dbReference type="ARBA" id="ARBA00034252"/>
    </source>
</evidence>
<dbReference type="AlphaFoldDB" id="A0A3L6RJE5"/>
<feature type="domain" description="AMP-binding enzyme C-terminal" evidence="8">
    <location>
        <begin position="454"/>
        <end position="545"/>
    </location>
</feature>
<dbReference type="InterPro" id="IPR020845">
    <property type="entry name" value="AMP-binding_CS"/>
</dbReference>
<proteinExistence type="predicted"/>
<dbReference type="PROSITE" id="PS00455">
    <property type="entry name" value="AMP_BINDING"/>
    <property type="match status" value="1"/>
</dbReference>
<dbReference type="Pfam" id="PF00501">
    <property type="entry name" value="AMP-binding"/>
    <property type="match status" value="1"/>
</dbReference>
<evidence type="ECO:0000259" key="8">
    <source>
        <dbReference type="Pfam" id="PF13193"/>
    </source>
</evidence>
<accession>A0A3L6RJE5</accession>
<dbReference type="GO" id="GO:0006631">
    <property type="term" value="P:fatty acid metabolic process"/>
    <property type="evidence" value="ECO:0007669"/>
    <property type="project" value="TreeGrafter"/>
</dbReference>
<dbReference type="Pfam" id="PF13193">
    <property type="entry name" value="AMP-binding_C"/>
    <property type="match status" value="1"/>
</dbReference>
<gene>
    <name evidence="9" type="ORF">C2845_PM13G02220</name>
</gene>
<dbReference type="GO" id="GO:0031956">
    <property type="term" value="F:medium-chain fatty acid-CoA ligase activity"/>
    <property type="evidence" value="ECO:0007669"/>
    <property type="project" value="TreeGrafter"/>
</dbReference>
<comment type="catalytic activity">
    <reaction evidence="5">
        <text>(E)-4-coumaroyl-AMP + CoA = (E)-4-coumaroyl-CoA + AMP + H(+)</text>
        <dbReference type="Rhea" id="RHEA:72423"/>
        <dbReference type="ChEBI" id="CHEBI:15378"/>
        <dbReference type="ChEBI" id="CHEBI:57287"/>
        <dbReference type="ChEBI" id="CHEBI:85008"/>
        <dbReference type="ChEBI" id="CHEBI:192348"/>
        <dbReference type="ChEBI" id="CHEBI:456215"/>
    </reaction>
    <physiologicalReaction direction="left-to-right" evidence="5">
        <dbReference type="Rhea" id="RHEA:72424"/>
    </physiologicalReaction>
</comment>
<sequence>MARHCQGHIAQCLGGILARRGGATVAVDSGGRSITGAEFIDGVRRLAAGLVGHGVRPGDVVAAVAFNSIEYVELFLAVAHVGAIIAPLNYRWSFEEAAQALELVEPTAFIFDGVFSSWALRLTDSTKYSSIGLYLILGDACSTGHAANYKILAGAGTFVSVDHIKRSVRGPIVTEPVASPRDVALICFTSGTTGRPKGVAISHTSLIIQSLAKIAIVGYSEDDVYLHTAPLCHIGGISSCMAILMAGGCHVLTPKFDAKSAFNAIKEHGVTSFITVPAIMADLLSYARKERISGPVMTVTKILNGGGGLSEELMDGASQLFPCAAIFSAYGMTEACSSLTFMDLNKPKLQEPKIQPGNHSGGVCVGKPAPHVEIQIGMDGNNPISSPTGNILTRGLHTMVGYWANNKVDSSDCVRNGWLDTGDTGWVDSAGNIWLMGRQKGRIKTGGENVFPEEVELVLSQHPGVARVVVVGIPDIRLGEKVIACVGIRDGWKWVGARAEHQGESKEVSPQILLDHCGMKKLSRFKVPRSYYQWRQPFPVTSTGKIRREELKREILATMQIPSNL</sequence>
<evidence type="ECO:0000313" key="9">
    <source>
        <dbReference type="EMBL" id="RLN04639.1"/>
    </source>
</evidence>
<evidence type="ECO:0000256" key="4">
    <source>
        <dbReference type="ARBA" id="ARBA00034219"/>
    </source>
</evidence>
<dbReference type="OrthoDB" id="10253115at2759"/>
<dbReference type="GO" id="GO:0016207">
    <property type="term" value="F:4-coumarate-CoA ligase activity"/>
    <property type="evidence" value="ECO:0007669"/>
    <property type="project" value="UniProtKB-EC"/>
</dbReference>
<dbReference type="InterPro" id="IPR045851">
    <property type="entry name" value="AMP-bd_C_sf"/>
</dbReference>
<dbReference type="SUPFAM" id="SSF56801">
    <property type="entry name" value="Acetyl-CoA synthetase-like"/>
    <property type="match status" value="1"/>
</dbReference>
<dbReference type="STRING" id="4540.A0A3L6RJE5"/>
<dbReference type="Gene3D" id="3.30.300.30">
    <property type="match status" value="1"/>
</dbReference>
<feature type="domain" description="AMP-dependent synthetase/ligase" evidence="7">
    <location>
        <begin position="19"/>
        <end position="403"/>
    </location>
</feature>
<keyword evidence="10" id="KW-1185">Reference proteome</keyword>
<dbReference type="EC" id="6.2.1.12" evidence="2"/>
<keyword evidence="9" id="KW-0436">Ligase</keyword>
<evidence type="ECO:0000256" key="5">
    <source>
        <dbReference type="ARBA" id="ARBA00034223"/>
    </source>
</evidence>
<dbReference type="PANTHER" id="PTHR43201">
    <property type="entry name" value="ACYL-COA SYNTHETASE"/>
    <property type="match status" value="1"/>
</dbReference>
<dbReference type="Proteomes" id="UP000275267">
    <property type="component" value="Unassembled WGS sequence"/>
</dbReference>
<dbReference type="InterPro" id="IPR025110">
    <property type="entry name" value="AMP-bd_C"/>
</dbReference>
<comment type="catalytic activity">
    <reaction evidence="6">
        <text>(E)-4-coumarate + ATP + CoA = (E)-4-coumaroyl-CoA + AMP + diphosphate</text>
        <dbReference type="Rhea" id="RHEA:19641"/>
        <dbReference type="ChEBI" id="CHEBI:12876"/>
        <dbReference type="ChEBI" id="CHEBI:30616"/>
        <dbReference type="ChEBI" id="CHEBI:33019"/>
        <dbReference type="ChEBI" id="CHEBI:57287"/>
        <dbReference type="ChEBI" id="CHEBI:85008"/>
        <dbReference type="ChEBI" id="CHEBI:456215"/>
        <dbReference type="EC" id="6.2.1.12"/>
    </reaction>
    <physiologicalReaction direction="left-to-right" evidence="6">
        <dbReference type="Rhea" id="RHEA:19642"/>
    </physiologicalReaction>
</comment>
<keyword evidence="3" id="KW-0460">Magnesium</keyword>
<organism evidence="9 10">
    <name type="scientific">Panicum miliaceum</name>
    <name type="common">Proso millet</name>
    <name type="synonym">Broomcorn millet</name>
    <dbReference type="NCBI Taxonomy" id="4540"/>
    <lineage>
        <taxon>Eukaryota</taxon>
        <taxon>Viridiplantae</taxon>
        <taxon>Streptophyta</taxon>
        <taxon>Embryophyta</taxon>
        <taxon>Tracheophyta</taxon>
        <taxon>Spermatophyta</taxon>
        <taxon>Magnoliopsida</taxon>
        <taxon>Liliopsida</taxon>
        <taxon>Poales</taxon>
        <taxon>Poaceae</taxon>
        <taxon>PACMAD clade</taxon>
        <taxon>Panicoideae</taxon>
        <taxon>Panicodae</taxon>
        <taxon>Paniceae</taxon>
        <taxon>Panicinae</taxon>
        <taxon>Panicum</taxon>
        <taxon>Panicum sect. Panicum</taxon>
    </lineage>
</organism>
<dbReference type="InterPro" id="IPR000873">
    <property type="entry name" value="AMP-dep_synth/lig_dom"/>
</dbReference>
<dbReference type="InterPro" id="IPR042099">
    <property type="entry name" value="ANL_N_sf"/>
</dbReference>
<dbReference type="EMBL" id="PQIB02000008">
    <property type="protein sequence ID" value="RLN04639.1"/>
    <property type="molecule type" value="Genomic_DNA"/>
</dbReference>
<dbReference type="Gene3D" id="3.40.50.12780">
    <property type="entry name" value="N-terminal domain of ligase-like"/>
    <property type="match status" value="1"/>
</dbReference>
<dbReference type="GO" id="GO:0106290">
    <property type="term" value="F:trans-cinnamate-CoA ligase activity"/>
    <property type="evidence" value="ECO:0007669"/>
    <property type="project" value="UniProtKB-ARBA"/>
</dbReference>
<comment type="caution">
    <text evidence="9">The sequence shown here is derived from an EMBL/GenBank/DDBJ whole genome shotgun (WGS) entry which is preliminary data.</text>
</comment>
<comment type="cofactor">
    <cofactor evidence="1">
        <name>Mg(2+)</name>
        <dbReference type="ChEBI" id="CHEBI:18420"/>
    </cofactor>
</comment>
<name>A0A3L6RJE5_PANMI</name>
<protein>
    <recommendedName>
        <fullName evidence="2">4-coumarate--CoA ligase</fullName>
        <ecNumber evidence="2">6.2.1.12</ecNumber>
    </recommendedName>
</protein>
<reference evidence="10" key="1">
    <citation type="journal article" date="2019" name="Nat. Commun.">
        <title>The genome of broomcorn millet.</title>
        <authorList>
            <person name="Zou C."/>
            <person name="Miki D."/>
            <person name="Li D."/>
            <person name="Tang Q."/>
            <person name="Xiao L."/>
            <person name="Rajput S."/>
            <person name="Deng P."/>
            <person name="Jia W."/>
            <person name="Huang R."/>
            <person name="Zhang M."/>
            <person name="Sun Y."/>
            <person name="Hu J."/>
            <person name="Fu X."/>
            <person name="Schnable P.S."/>
            <person name="Li F."/>
            <person name="Zhang H."/>
            <person name="Feng B."/>
            <person name="Zhu X."/>
            <person name="Liu R."/>
            <person name="Schnable J.C."/>
            <person name="Zhu J.-K."/>
            <person name="Zhang H."/>
        </authorList>
    </citation>
    <scope>NUCLEOTIDE SEQUENCE [LARGE SCALE GENOMIC DNA]</scope>
</reference>
<evidence type="ECO:0000313" key="10">
    <source>
        <dbReference type="Proteomes" id="UP000275267"/>
    </source>
</evidence>
<evidence type="ECO:0000256" key="3">
    <source>
        <dbReference type="ARBA" id="ARBA00022842"/>
    </source>
</evidence>
<evidence type="ECO:0000256" key="1">
    <source>
        <dbReference type="ARBA" id="ARBA00001946"/>
    </source>
</evidence>
<comment type="catalytic activity">
    <reaction evidence="4">
        <text>(E)-4-coumarate + ATP + H(+) = (E)-4-coumaroyl-AMP + diphosphate</text>
        <dbReference type="Rhea" id="RHEA:72419"/>
        <dbReference type="ChEBI" id="CHEBI:12876"/>
        <dbReference type="ChEBI" id="CHEBI:15378"/>
        <dbReference type="ChEBI" id="CHEBI:30616"/>
        <dbReference type="ChEBI" id="CHEBI:33019"/>
        <dbReference type="ChEBI" id="CHEBI:192348"/>
    </reaction>
    <physiologicalReaction direction="left-to-right" evidence="4">
        <dbReference type="Rhea" id="RHEA:72420"/>
    </physiologicalReaction>
</comment>
<evidence type="ECO:0000256" key="2">
    <source>
        <dbReference type="ARBA" id="ARBA00012959"/>
    </source>
</evidence>
<dbReference type="GO" id="GO:0009698">
    <property type="term" value="P:phenylpropanoid metabolic process"/>
    <property type="evidence" value="ECO:0007669"/>
    <property type="project" value="UniProtKB-ARBA"/>
</dbReference>
<evidence type="ECO:0000259" key="7">
    <source>
        <dbReference type="Pfam" id="PF00501"/>
    </source>
</evidence>